<proteinExistence type="predicted"/>
<sequence>MATTTTTEEQIRLRAYQIWEEEGRPEGKAKEHWQRASDEVTLARGDARASATDRDLESNPGIGQSPGLTGSDDNVLAGDNTVEGDVMNDTTIAGGIDPNQRGRTNK</sequence>
<dbReference type="EMBL" id="BSNS01000011">
    <property type="protein sequence ID" value="GLQ55341.1"/>
    <property type="molecule type" value="Genomic_DNA"/>
</dbReference>
<feature type="region of interest" description="Disordered" evidence="1">
    <location>
        <begin position="42"/>
        <end position="106"/>
    </location>
</feature>
<dbReference type="Proteomes" id="UP001156691">
    <property type="component" value="Unassembled WGS sequence"/>
</dbReference>
<evidence type="ECO:0000313" key="2">
    <source>
        <dbReference type="EMBL" id="GLQ55341.1"/>
    </source>
</evidence>
<protein>
    <recommendedName>
        <fullName evidence="4">DUF2934 domain-containing protein</fullName>
    </recommendedName>
</protein>
<dbReference type="InterPro" id="IPR021327">
    <property type="entry name" value="DUF2934"/>
</dbReference>
<feature type="compositionally biased region" description="Basic and acidic residues" evidence="1">
    <location>
        <begin position="45"/>
        <end position="57"/>
    </location>
</feature>
<reference evidence="3" key="1">
    <citation type="journal article" date="2019" name="Int. J. Syst. Evol. Microbiol.">
        <title>The Global Catalogue of Microorganisms (GCM) 10K type strain sequencing project: providing services to taxonomists for standard genome sequencing and annotation.</title>
        <authorList>
            <consortium name="The Broad Institute Genomics Platform"/>
            <consortium name="The Broad Institute Genome Sequencing Center for Infectious Disease"/>
            <person name="Wu L."/>
            <person name="Ma J."/>
        </authorList>
    </citation>
    <scope>NUCLEOTIDE SEQUENCE [LARGE SCALE GENOMIC DNA]</scope>
    <source>
        <strain evidence="3">NBRC 112416</strain>
    </source>
</reference>
<dbReference type="Pfam" id="PF11154">
    <property type="entry name" value="DUF2934"/>
    <property type="match status" value="1"/>
</dbReference>
<accession>A0ABQ5W5Y0</accession>
<evidence type="ECO:0000313" key="3">
    <source>
        <dbReference type="Proteomes" id="UP001156691"/>
    </source>
</evidence>
<evidence type="ECO:0008006" key="4">
    <source>
        <dbReference type="Google" id="ProtNLM"/>
    </source>
</evidence>
<name>A0ABQ5W5Y0_9HYPH</name>
<organism evidence="2 3">
    <name type="scientific">Devosia nitrariae</name>
    <dbReference type="NCBI Taxonomy" id="2071872"/>
    <lineage>
        <taxon>Bacteria</taxon>
        <taxon>Pseudomonadati</taxon>
        <taxon>Pseudomonadota</taxon>
        <taxon>Alphaproteobacteria</taxon>
        <taxon>Hyphomicrobiales</taxon>
        <taxon>Devosiaceae</taxon>
        <taxon>Devosia</taxon>
    </lineage>
</organism>
<evidence type="ECO:0000256" key="1">
    <source>
        <dbReference type="SAM" id="MobiDB-lite"/>
    </source>
</evidence>
<keyword evidence="3" id="KW-1185">Reference proteome</keyword>
<comment type="caution">
    <text evidence="2">The sequence shown here is derived from an EMBL/GenBank/DDBJ whole genome shotgun (WGS) entry which is preliminary data.</text>
</comment>
<gene>
    <name evidence="2" type="ORF">GCM10010862_26000</name>
</gene>